<dbReference type="Proteomes" id="UP000282613">
    <property type="component" value="Unassembled WGS sequence"/>
</dbReference>
<evidence type="ECO:0000313" key="2">
    <source>
        <dbReference type="EMBL" id="VDK26909.1"/>
    </source>
</evidence>
<accession>A0A3P6NTU6</accession>
<keyword evidence="1" id="KW-1133">Transmembrane helix</keyword>
<sequence length="113" mass="12890">MMVVLIAETITIAVFFSNPYRLTNSFIGTLETSFSEIPSSSWKEIRWKNLECNNRDYGFCTNSETEPGCRDKLFACTAGHSKYIMSIVFATVMILNAFMVLPPTSVFMSDWEF</sequence>
<dbReference type="AlphaFoldDB" id="A0A3P6NTU6"/>
<keyword evidence="1" id="KW-0472">Membrane</keyword>
<reference evidence="2 3" key="1">
    <citation type="submission" date="2018-11" db="EMBL/GenBank/DDBJ databases">
        <authorList>
            <consortium name="Pathogen Informatics"/>
        </authorList>
    </citation>
    <scope>NUCLEOTIDE SEQUENCE [LARGE SCALE GENOMIC DNA]</scope>
</reference>
<keyword evidence="3" id="KW-1185">Reference proteome</keyword>
<organism evidence="2 3">
    <name type="scientific">Taenia asiatica</name>
    <name type="common">Asian tapeworm</name>
    <dbReference type="NCBI Taxonomy" id="60517"/>
    <lineage>
        <taxon>Eukaryota</taxon>
        <taxon>Metazoa</taxon>
        <taxon>Spiralia</taxon>
        <taxon>Lophotrochozoa</taxon>
        <taxon>Platyhelminthes</taxon>
        <taxon>Cestoda</taxon>
        <taxon>Eucestoda</taxon>
        <taxon>Cyclophyllidea</taxon>
        <taxon>Taeniidae</taxon>
        <taxon>Taenia</taxon>
    </lineage>
</organism>
<keyword evidence="1" id="KW-0812">Transmembrane</keyword>
<proteinExistence type="predicted"/>
<protein>
    <submittedName>
        <fullName evidence="2">Uncharacterized protein</fullName>
    </submittedName>
</protein>
<feature type="transmembrane region" description="Helical" evidence="1">
    <location>
        <begin position="83"/>
        <end position="101"/>
    </location>
</feature>
<gene>
    <name evidence="2" type="ORF">TASK_LOCUS3021</name>
</gene>
<evidence type="ECO:0000256" key="1">
    <source>
        <dbReference type="SAM" id="Phobius"/>
    </source>
</evidence>
<evidence type="ECO:0000313" key="3">
    <source>
        <dbReference type="Proteomes" id="UP000282613"/>
    </source>
</evidence>
<dbReference type="EMBL" id="UYRS01004898">
    <property type="protein sequence ID" value="VDK26909.1"/>
    <property type="molecule type" value="Genomic_DNA"/>
</dbReference>
<name>A0A3P6NTU6_TAEAS</name>